<accession>A0A1I7SKH6</accession>
<dbReference type="eggNOG" id="ENOG502S5EW">
    <property type="taxonomic scope" value="Eukaryota"/>
</dbReference>
<name>A0A1I7SKH6_BURXY</name>
<evidence type="ECO:0000313" key="3">
    <source>
        <dbReference type="WBParaSite" id="BXY_1355600.1"/>
    </source>
</evidence>
<organism evidence="2 3">
    <name type="scientific">Bursaphelenchus xylophilus</name>
    <name type="common">Pinewood nematode worm</name>
    <name type="synonym">Aphelenchoides xylophilus</name>
    <dbReference type="NCBI Taxonomy" id="6326"/>
    <lineage>
        <taxon>Eukaryota</taxon>
        <taxon>Metazoa</taxon>
        <taxon>Ecdysozoa</taxon>
        <taxon>Nematoda</taxon>
        <taxon>Chromadorea</taxon>
        <taxon>Rhabditida</taxon>
        <taxon>Tylenchina</taxon>
        <taxon>Tylenchomorpha</taxon>
        <taxon>Aphelenchoidea</taxon>
        <taxon>Aphelenchoididae</taxon>
        <taxon>Bursaphelenchus</taxon>
    </lineage>
</organism>
<evidence type="ECO:0000256" key="1">
    <source>
        <dbReference type="SAM" id="MobiDB-lite"/>
    </source>
</evidence>
<feature type="region of interest" description="Disordered" evidence="1">
    <location>
        <begin position="1"/>
        <end position="21"/>
    </location>
</feature>
<reference evidence="3" key="1">
    <citation type="submission" date="2016-11" db="UniProtKB">
        <authorList>
            <consortium name="WormBaseParasite"/>
        </authorList>
    </citation>
    <scope>IDENTIFICATION</scope>
</reference>
<dbReference type="AlphaFoldDB" id="A0A1I7SKH6"/>
<dbReference type="Proteomes" id="UP000095284">
    <property type="component" value="Unplaced"/>
</dbReference>
<dbReference type="WBParaSite" id="BXY_1355600.1">
    <property type="protein sequence ID" value="BXY_1355600.1"/>
    <property type="gene ID" value="BXY_1355600"/>
</dbReference>
<proteinExistence type="predicted"/>
<protein>
    <submittedName>
        <fullName evidence="3">Myosin_tail_1 domain-containing protein</fullName>
    </submittedName>
</protein>
<sequence length="139" mass="16514">MSKLRKELQDTSSKLISTENERNNLRTEITRIQQELTFGEEQMRRKTDEYQAAIEDWTNAHRQAEDARVNAIQELETKKYELSDLQSRLDSTEQRLAYLQQEYIKADNERDALRDSLRRFQSSISRVININRFSNIDVS</sequence>
<evidence type="ECO:0000313" key="2">
    <source>
        <dbReference type="Proteomes" id="UP000095284"/>
    </source>
</evidence>
<dbReference type="Gene3D" id="1.10.287.1490">
    <property type="match status" value="1"/>
</dbReference>